<evidence type="ECO:0000256" key="1">
    <source>
        <dbReference type="ARBA" id="ARBA00004496"/>
    </source>
</evidence>
<dbReference type="EMBL" id="BOOU01000053">
    <property type="protein sequence ID" value="GII78883.1"/>
    <property type="molecule type" value="Genomic_DNA"/>
</dbReference>
<dbReference type="RefSeq" id="WP_203988325.1">
    <property type="nucleotide sequence ID" value="NZ_BOOU01000053.1"/>
</dbReference>
<evidence type="ECO:0000256" key="2">
    <source>
        <dbReference type="ARBA" id="ARBA00008524"/>
    </source>
</evidence>
<dbReference type="PANTHER" id="PTHR43253">
    <property type="entry name" value="TRICORN PROTEASE HOMOLOG 2-RELATED"/>
    <property type="match status" value="1"/>
</dbReference>
<feature type="compositionally biased region" description="Basic and acidic residues" evidence="10">
    <location>
        <begin position="548"/>
        <end position="559"/>
    </location>
</feature>
<comment type="function">
    <text evidence="7">Degrades oligopeptides.</text>
</comment>
<dbReference type="Gene3D" id="2.120.10.60">
    <property type="entry name" value="Tricorn protease N-terminal domain"/>
    <property type="match status" value="1"/>
</dbReference>
<dbReference type="SUPFAM" id="SSF52096">
    <property type="entry name" value="ClpP/crotonase"/>
    <property type="match status" value="1"/>
</dbReference>
<dbReference type="Gene3D" id="2.30.42.10">
    <property type="match status" value="1"/>
</dbReference>
<keyword evidence="4 7" id="KW-0645">Protease</keyword>
<dbReference type="Gene3D" id="3.30.750.44">
    <property type="match status" value="1"/>
</dbReference>
<dbReference type="InterPro" id="IPR029414">
    <property type="entry name" value="Tricorn_PDZ"/>
</dbReference>
<keyword evidence="13" id="KW-1185">Reference proteome</keyword>
<dbReference type="Gene3D" id="3.90.226.10">
    <property type="entry name" value="2-enoyl-CoA Hydratase, Chain A, domain 1"/>
    <property type="match status" value="1"/>
</dbReference>
<feature type="region of interest" description="Disordered" evidence="10">
    <location>
        <begin position="509"/>
        <end position="559"/>
    </location>
</feature>
<dbReference type="InterPro" id="IPR001478">
    <property type="entry name" value="PDZ"/>
</dbReference>
<dbReference type="CDD" id="cd07562">
    <property type="entry name" value="Peptidase_S41_TRI"/>
    <property type="match status" value="1"/>
</dbReference>
<dbReference type="SUPFAM" id="SSF69322">
    <property type="entry name" value="Tricorn protease domain 2"/>
    <property type="match status" value="1"/>
</dbReference>
<evidence type="ECO:0000256" key="9">
    <source>
        <dbReference type="PIRSR" id="PIRSR036421-3"/>
    </source>
</evidence>
<feature type="region of interest" description="Disordered" evidence="10">
    <location>
        <begin position="1069"/>
        <end position="1100"/>
    </location>
</feature>
<dbReference type="InterPro" id="IPR012393">
    <property type="entry name" value="Tricorn_protease"/>
</dbReference>
<dbReference type="InterPro" id="IPR036034">
    <property type="entry name" value="PDZ_sf"/>
</dbReference>
<evidence type="ECO:0000256" key="7">
    <source>
        <dbReference type="PIRNR" id="PIRNR036421"/>
    </source>
</evidence>
<dbReference type="InterPro" id="IPR028204">
    <property type="entry name" value="Tricorn_C1"/>
</dbReference>
<dbReference type="SMART" id="SM00245">
    <property type="entry name" value="TSPc"/>
    <property type="match status" value="1"/>
</dbReference>
<dbReference type="SUPFAM" id="SSF50156">
    <property type="entry name" value="PDZ domain-like"/>
    <property type="match status" value="1"/>
</dbReference>
<dbReference type="Pfam" id="PF14684">
    <property type="entry name" value="Tricorn_C1"/>
    <property type="match status" value="1"/>
</dbReference>
<dbReference type="PIRSF" id="PIRSF036421">
    <property type="entry name" value="Tricorn_protease"/>
    <property type="match status" value="1"/>
</dbReference>
<evidence type="ECO:0000256" key="3">
    <source>
        <dbReference type="ARBA" id="ARBA00022490"/>
    </source>
</evidence>
<dbReference type="GO" id="GO:0008236">
    <property type="term" value="F:serine-type peptidase activity"/>
    <property type="evidence" value="ECO:0007669"/>
    <property type="project" value="UniProtKB-UniRule"/>
</dbReference>
<dbReference type="Proteomes" id="UP000655287">
    <property type="component" value="Unassembled WGS sequence"/>
</dbReference>
<dbReference type="Gene3D" id="2.130.10.10">
    <property type="entry name" value="YVTN repeat-like/Quinoprotein amine dehydrogenase"/>
    <property type="match status" value="1"/>
</dbReference>
<accession>A0A919V2F1</accession>
<dbReference type="GO" id="GO:0006508">
    <property type="term" value="P:proteolysis"/>
    <property type="evidence" value="ECO:0007669"/>
    <property type="project" value="UniProtKB-UniRule"/>
</dbReference>
<keyword evidence="6 7" id="KW-0720">Serine protease</keyword>
<dbReference type="InterPro" id="IPR029045">
    <property type="entry name" value="ClpP/crotonase-like_dom_sf"/>
</dbReference>
<dbReference type="Pfam" id="PF14685">
    <property type="entry name" value="PDZ_Tricorn"/>
    <property type="match status" value="1"/>
</dbReference>
<keyword evidence="5 7" id="KW-0378">Hydrolase</keyword>
<dbReference type="PROSITE" id="PS50106">
    <property type="entry name" value="PDZ"/>
    <property type="match status" value="1"/>
</dbReference>
<comment type="caution">
    <text evidence="12">The sequence shown here is derived from an EMBL/GenBank/DDBJ whole genome shotgun (WGS) entry which is preliminary data.</text>
</comment>
<evidence type="ECO:0000256" key="4">
    <source>
        <dbReference type="ARBA" id="ARBA00022670"/>
    </source>
</evidence>
<reference evidence="12" key="1">
    <citation type="submission" date="2021-01" db="EMBL/GenBank/DDBJ databases">
        <title>Whole genome shotgun sequence of Sphaerisporangium rufum NBRC 109079.</title>
        <authorList>
            <person name="Komaki H."/>
            <person name="Tamura T."/>
        </authorList>
    </citation>
    <scope>NUCLEOTIDE SEQUENCE</scope>
    <source>
        <strain evidence="12">NBRC 109079</strain>
    </source>
</reference>
<dbReference type="GO" id="GO:0005737">
    <property type="term" value="C:cytoplasm"/>
    <property type="evidence" value="ECO:0007669"/>
    <property type="project" value="UniProtKB-SubCell"/>
</dbReference>
<feature type="site" description="Transition state stabilizer; via amide nitrogen" evidence="9">
    <location>
        <position position="974"/>
    </location>
</feature>
<comment type="subcellular location">
    <subcellularLocation>
        <location evidence="1 7">Cytoplasm</location>
    </subcellularLocation>
</comment>
<evidence type="ECO:0000256" key="10">
    <source>
        <dbReference type="SAM" id="MobiDB-lite"/>
    </source>
</evidence>
<evidence type="ECO:0000313" key="12">
    <source>
        <dbReference type="EMBL" id="GII78883.1"/>
    </source>
</evidence>
<dbReference type="Pfam" id="PF26549">
    <property type="entry name" value="Tricorn_N"/>
    <property type="match status" value="1"/>
</dbReference>
<organism evidence="12 13">
    <name type="scientific">Sphaerisporangium rufum</name>
    <dbReference type="NCBI Taxonomy" id="1381558"/>
    <lineage>
        <taxon>Bacteria</taxon>
        <taxon>Bacillati</taxon>
        <taxon>Actinomycetota</taxon>
        <taxon>Actinomycetes</taxon>
        <taxon>Streptosporangiales</taxon>
        <taxon>Streptosporangiaceae</taxon>
        <taxon>Sphaerisporangium</taxon>
    </lineage>
</organism>
<dbReference type="Pfam" id="PF26550">
    <property type="entry name" value="Tricorn_2nd"/>
    <property type="match status" value="1"/>
</dbReference>
<dbReference type="InterPro" id="IPR005151">
    <property type="entry name" value="Tail-specific_protease"/>
</dbReference>
<name>A0A919V2F1_9ACTN</name>
<dbReference type="InterPro" id="IPR015943">
    <property type="entry name" value="WD40/YVTN_repeat-like_dom_sf"/>
</dbReference>
<dbReference type="Pfam" id="PF03572">
    <property type="entry name" value="Peptidase_S41"/>
    <property type="match status" value="1"/>
</dbReference>
<evidence type="ECO:0000256" key="6">
    <source>
        <dbReference type="ARBA" id="ARBA00022825"/>
    </source>
</evidence>
<dbReference type="EC" id="3.4.21.-" evidence="7"/>
<feature type="active site" description="Charge relay system" evidence="8">
    <location>
        <position position="1031"/>
    </location>
</feature>
<evidence type="ECO:0000256" key="8">
    <source>
        <dbReference type="PIRSR" id="PIRSR036421-1"/>
    </source>
</evidence>
<feature type="active site" description="Nucleophile" evidence="8">
    <location>
        <position position="973"/>
    </location>
</feature>
<sequence length="1100" mass="120760">MSGYLRFPTICDDLVAFTAEDDLWLVPAGGGRAYRLTAGVAEAGYPRFSPDGKDIAFVGEEEGPEEVYVIPTDGGDARRLTYDGGSCTVTGWDPAGGVIYTTDARQPFSRYRWLHRVGTTGATERLPYGPANSISYGPGGGVVLGRNTADPARWKRYRGGTVGDLWIDRDGGGAFTRLITLDGNLASPCWTGERVYFLSDHEGVGNVYSCTPDGQDLRRHTDHADYYARNLSTDGRRLVYHAAAELYLLDPATDRTRRIDVRLGSSRTQRGRRFVPAARYLDSARLGPDGSRLAITTRGKAYSLGNWEGPVRQHGEPDGVRYRLLTPLPDDRRLVAAASDEGDREVLVVLAADGSEPPARLTTLDTGRALELEVSATGRIALTNHRNELLVVDLPADGDPILTLADRSPYGRIEDPAWSPAGDWLAYTCPDSAQTTAIKLYHPDTGQAHQATRPVLRDARPAFDPQGRHLYFIGQRVFNPVHDALQFDLGFPLGTRPYAVTLRADVPSPFFTEPRPLPAGEDRRPAEARPAGAPADEQAGEDPPAGPDGDREGGRDAGTEPAAELRVDLAGIDRRVVAFPVPEGRYERIAATKDKVLFTCRPVQGGHGDEHAEHAGCALKVFDLTKQKCETLISDVADFRLGPDRTTLLYQSGERLRVVRAGETPPEDGAPGRAGGWVDLDRVKVSVRPDTEWRQMFREAWRLQREHFWLQDMAGIDWDAVYQRYLPLVDRVGTRGEFSDLLWELQGELGTSHAYEMGGEYRPGPHYSQGMLGVDWSTAGGVPVIERIVHGDPWDPDATSPLNRPGLDLRPGDAVLAVNGRPADIPGGPARLLVNQAGEEVELTVRRGEDPPRTVTVRAVGDERAGRYRDWVAANRALVHERTGGRIGYLHIPDMSISGYAEFHRGFLAEYDRAGLIVDVRFNGGGNVSGLLVHKLARRRLGYDFPRWGVPEPYPAESPRGPMVAITNEWAGSDGDIFSHTFKLLGLGPLVGKRTWGGVIGIWPRHRLADGTVTTQPEFSFAFDDVGWRVENYGTDPDIEVDITPQDHARGADTQLDRAIEAALERLAAFPPHTPDPTDRPRLSLPSLPPRRWSAGEDTQ</sequence>
<dbReference type="SUPFAM" id="SSF69304">
    <property type="entry name" value="Tricorn protease N-terminal domain"/>
    <property type="match status" value="1"/>
</dbReference>
<proteinExistence type="inferred from homology"/>
<keyword evidence="3 7" id="KW-0963">Cytoplasm</keyword>
<feature type="compositionally biased region" description="Low complexity" evidence="10">
    <location>
        <begin position="1083"/>
        <end position="1092"/>
    </location>
</feature>
<comment type="similarity">
    <text evidence="2 7">Belongs to the peptidase S41B family.</text>
</comment>
<feature type="compositionally biased region" description="Low complexity" evidence="10">
    <location>
        <begin position="528"/>
        <end position="537"/>
    </location>
</feature>
<dbReference type="PANTHER" id="PTHR43253:SF1">
    <property type="entry name" value="TRICORN PROTEASE HOMOLOG 2-RELATED"/>
    <property type="match status" value="1"/>
</dbReference>
<protein>
    <recommendedName>
        <fullName evidence="7">Tricorn protease homolog</fullName>
        <ecNumber evidence="7">3.4.21.-</ecNumber>
    </recommendedName>
</protein>
<dbReference type="AlphaFoldDB" id="A0A919V2F1"/>
<gene>
    <name evidence="12" type="primary">tri1</name>
    <name evidence="12" type="ORF">Sru01_38650</name>
</gene>
<feature type="domain" description="PDZ" evidence="11">
    <location>
        <begin position="768"/>
        <end position="849"/>
    </location>
</feature>
<feature type="active site" description="Charge relay system" evidence="8">
    <location>
        <position position="753"/>
    </location>
</feature>
<evidence type="ECO:0000259" key="11">
    <source>
        <dbReference type="PROSITE" id="PS50106"/>
    </source>
</evidence>
<evidence type="ECO:0000313" key="13">
    <source>
        <dbReference type="Proteomes" id="UP000655287"/>
    </source>
</evidence>
<evidence type="ECO:0000256" key="5">
    <source>
        <dbReference type="ARBA" id="ARBA00022801"/>
    </source>
</evidence>